<proteinExistence type="predicted"/>
<keyword evidence="2" id="KW-0945">Host-virus interaction</keyword>
<name>A0A1Q5TH09_9GAMM</name>
<evidence type="ECO:0000313" key="4">
    <source>
        <dbReference type="EMBL" id="OKO99491.1"/>
    </source>
</evidence>
<dbReference type="SUPFAM" id="SSF88874">
    <property type="entry name" value="Receptor-binding domain of short tail fibre protein gp12"/>
    <property type="match status" value="1"/>
</dbReference>
<dbReference type="InterPro" id="IPR011083">
    <property type="entry name" value="Phage_tail_collar_dom"/>
</dbReference>
<evidence type="ECO:0000256" key="1">
    <source>
        <dbReference type="ARBA" id="ARBA00004328"/>
    </source>
</evidence>
<accession>A0A1Q5TH09</accession>
<comment type="caution">
    <text evidence="4">The sequence shown here is derived from an EMBL/GenBank/DDBJ whole genome shotgun (WGS) entry which is preliminary data.</text>
</comment>
<dbReference type="GO" id="GO:0046718">
    <property type="term" value="P:symbiont entry into host cell"/>
    <property type="evidence" value="ECO:0007669"/>
    <property type="project" value="InterPro"/>
</dbReference>
<dbReference type="STRING" id="1873482.Xedl_03620"/>
<evidence type="ECO:0000313" key="5">
    <source>
        <dbReference type="Proteomes" id="UP000186268"/>
    </source>
</evidence>
<gene>
    <name evidence="4" type="ORF">Xedl_03620</name>
</gene>
<dbReference type="Pfam" id="PF07484">
    <property type="entry name" value="Collar"/>
    <property type="match status" value="1"/>
</dbReference>
<reference evidence="4 5" key="1">
    <citation type="submission" date="2016-09" db="EMBL/GenBank/DDBJ databases">
        <title>Xenorhabdus thuongxuanensis sp. nov. and Xenorhabdus eapokensis sp. nov., isolated from Steinernema species.</title>
        <authorList>
            <person name="Kaempfer P."/>
            <person name="Tobias N.J."/>
            <person name="Phan Ke L."/>
            <person name="Bode H.B."/>
            <person name="Glaeser S.P."/>
        </authorList>
    </citation>
    <scope>NUCLEOTIDE SEQUENCE [LARGE SCALE GENOMIC DNA]</scope>
    <source>
        <strain evidence="4 5">DL20</strain>
    </source>
</reference>
<dbReference type="Gene3D" id="3.90.1340.10">
    <property type="entry name" value="Phage tail collar domain"/>
    <property type="match status" value="1"/>
</dbReference>
<keyword evidence="5" id="KW-1185">Reference proteome</keyword>
<dbReference type="EMBL" id="MKGQ01000051">
    <property type="protein sequence ID" value="OKO99491.1"/>
    <property type="molecule type" value="Genomic_DNA"/>
</dbReference>
<dbReference type="Proteomes" id="UP000186268">
    <property type="component" value="Unassembled WGS sequence"/>
</dbReference>
<dbReference type="Pfam" id="PF03406">
    <property type="entry name" value="Phage_fiber_2"/>
    <property type="match status" value="1"/>
</dbReference>
<dbReference type="AlphaFoldDB" id="A0A1Q5TH09"/>
<dbReference type="InterPro" id="IPR005068">
    <property type="entry name" value="Phage_lambda_Stf-r2"/>
</dbReference>
<evidence type="ECO:0000256" key="2">
    <source>
        <dbReference type="ARBA" id="ARBA00022581"/>
    </source>
</evidence>
<sequence length="253" mass="28299">MQDKKFESKASEDNVVVVPTREYVKSAIEEHAQSRNHPYATQTEPGFVTLSNETDSDSEITVATSKAVKTVNDNANTRLAKDQNGADIPNKEEFVKNLGIEPLMEELSLPVGVPVPWPSEIPPDGWLKCNGEAFDTVKYPKLALAYPSGVLPDLRGEFIRGWDDERGVDTPRQVLSRQEGSYLVQEIYDPPNNVVNFSLNDRKDLNWDIPTEEIHLNGRAIGGERAGTWTTNKKYVGITRPRNIAFNYIVRAA</sequence>
<protein>
    <submittedName>
        <fullName evidence="4">Tail protein</fullName>
    </submittedName>
</protein>
<feature type="domain" description="Phage tail collar" evidence="3">
    <location>
        <begin position="112"/>
        <end position="159"/>
    </location>
</feature>
<comment type="subcellular location">
    <subcellularLocation>
        <location evidence="1">Virion</location>
    </subcellularLocation>
</comment>
<dbReference type="InterPro" id="IPR037053">
    <property type="entry name" value="Phage_tail_collar_dom_sf"/>
</dbReference>
<dbReference type="PANTHER" id="PTHR35191:SF1">
    <property type="entry name" value="PROPHAGE SIDE TAIL FIBER PROTEIN HOMOLOG STFQ-RELATED"/>
    <property type="match status" value="1"/>
</dbReference>
<dbReference type="RefSeq" id="WP_208605085.1">
    <property type="nucleotide sequence ID" value="NZ_CAWNAG010000160.1"/>
</dbReference>
<dbReference type="InterPro" id="IPR051934">
    <property type="entry name" value="Phage_Tail_Fiber_Structural"/>
</dbReference>
<dbReference type="GO" id="GO:0019062">
    <property type="term" value="P:virion attachment to host cell"/>
    <property type="evidence" value="ECO:0007669"/>
    <property type="project" value="InterPro"/>
</dbReference>
<evidence type="ECO:0000259" key="3">
    <source>
        <dbReference type="Pfam" id="PF07484"/>
    </source>
</evidence>
<dbReference type="PANTHER" id="PTHR35191">
    <property type="entry name" value="PROPHAGE SIDE TAIL FIBER PROTEIN HOMOLOG STFQ-RELATED"/>
    <property type="match status" value="1"/>
</dbReference>
<organism evidence="4 5">
    <name type="scientific">Xenorhabdus eapokensis</name>
    <dbReference type="NCBI Taxonomy" id="1873482"/>
    <lineage>
        <taxon>Bacteria</taxon>
        <taxon>Pseudomonadati</taxon>
        <taxon>Pseudomonadota</taxon>
        <taxon>Gammaproteobacteria</taxon>
        <taxon>Enterobacterales</taxon>
        <taxon>Morganellaceae</taxon>
        <taxon>Xenorhabdus</taxon>
    </lineage>
</organism>